<reference evidence="2 3" key="1">
    <citation type="submission" date="2020-04" db="EMBL/GenBank/DDBJ databases">
        <title>Chromosome-level genome assembly of a cyprinid fish Onychostoma macrolepis by integration of Nanopore Sequencing, Bionano and Hi-C technology.</title>
        <authorList>
            <person name="Wang D."/>
        </authorList>
    </citation>
    <scope>NUCLEOTIDE SEQUENCE [LARGE SCALE GENOMIC DNA]</scope>
    <source>
        <strain evidence="2">SWU-2019</strain>
        <tissue evidence="2">Muscle</tissue>
    </source>
</reference>
<dbReference type="AlphaFoldDB" id="A0A7J6BK02"/>
<keyword evidence="3" id="KW-1185">Reference proteome</keyword>
<keyword evidence="1" id="KW-1133">Transmembrane helix</keyword>
<proteinExistence type="predicted"/>
<evidence type="ECO:0000313" key="3">
    <source>
        <dbReference type="Proteomes" id="UP000579812"/>
    </source>
</evidence>
<gene>
    <name evidence="2" type="ORF">G5714_024557</name>
</gene>
<keyword evidence="1" id="KW-0472">Membrane</keyword>
<dbReference type="EMBL" id="JAAMOB010000136">
    <property type="protein sequence ID" value="KAF4094525.1"/>
    <property type="molecule type" value="Genomic_DNA"/>
</dbReference>
<dbReference type="Proteomes" id="UP000579812">
    <property type="component" value="Unassembled WGS sequence"/>
</dbReference>
<name>A0A7J6BK02_9TELE</name>
<comment type="caution">
    <text evidence="2">The sequence shown here is derived from an EMBL/GenBank/DDBJ whole genome shotgun (WGS) entry which is preliminary data.</text>
</comment>
<protein>
    <recommendedName>
        <fullName evidence="4">Transmembrane protein</fullName>
    </recommendedName>
</protein>
<sequence>MASDFTSLKKLLKSQSDRTENNSQCPNTQQSLIIVYFIPNIVMFLATIGLFQFKLQECKKRCQRCRDEKLEHLYSTNDDEFSDVSPVSPD</sequence>
<evidence type="ECO:0000313" key="2">
    <source>
        <dbReference type="EMBL" id="KAF4094525.1"/>
    </source>
</evidence>
<evidence type="ECO:0000256" key="1">
    <source>
        <dbReference type="SAM" id="Phobius"/>
    </source>
</evidence>
<evidence type="ECO:0008006" key="4">
    <source>
        <dbReference type="Google" id="ProtNLM"/>
    </source>
</evidence>
<keyword evidence="1" id="KW-0812">Transmembrane</keyword>
<organism evidence="2 3">
    <name type="scientific">Onychostoma macrolepis</name>
    <dbReference type="NCBI Taxonomy" id="369639"/>
    <lineage>
        <taxon>Eukaryota</taxon>
        <taxon>Metazoa</taxon>
        <taxon>Chordata</taxon>
        <taxon>Craniata</taxon>
        <taxon>Vertebrata</taxon>
        <taxon>Euteleostomi</taxon>
        <taxon>Actinopterygii</taxon>
        <taxon>Neopterygii</taxon>
        <taxon>Teleostei</taxon>
        <taxon>Ostariophysi</taxon>
        <taxon>Cypriniformes</taxon>
        <taxon>Cyprinidae</taxon>
        <taxon>Acrossocheilinae</taxon>
        <taxon>Onychostoma</taxon>
    </lineage>
</organism>
<feature type="transmembrane region" description="Helical" evidence="1">
    <location>
        <begin position="33"/>
        <end position="51"/>
    </location>
</feature>
<accession>A0A7J6BK02</accession>